<dbReference type="AlphaFoldDB" id="A0A834IMI9"/>
<gene>
    <name evidence="1" type="ORF">GWI33_005873</name>
</gene>
<accession>A0A834IMI9</accession>
<evidence type="ECO:0000313" key="1">
    <source>
        <dbReference type="EMBL" id="KAF7280435.1"/>
    </source>
</evidence>
<dbReference type="EMBL" id="JAACXV010000296">
    <property type="protein sequence ID" value="KAF7280435.1"/>
    <property type="molecule type" value="Genomic_DNA"/>
</dbReference>
<organism evidence="1 2">
    <name type="scientific">Rhynchophorus ferrugineus</name>
    <name type="common">Red palm weevil</name>
    <name type="synonym">Curculio ferrugineus</name>
    <dbReference type="NCBI Taxonomy" id="354439"/>
    <lineage>
        <taxon>Eukaryota</taxon>
        <taxon>Metazoa</taxon>
        <taxon>Ecdysozoa</taxon>
        <taxon>Arthropoda</taxon>
        <taxon>Hexapoda</taxon>
        <taxon>Insecta</taxon>
        <taxon>Pterygota</taxon>
        <taxon>Neoptera</taxon>
        <taxon>Endopterygota</taxon>
        <taxon>Coleoptera</taxon>
        <taxon>Polyphaga</taxon>
        <taxon>Cucujiformia</taxon>
        <taxon>Curculionidae</taxon>
        <taxon>Dryophthorinae</taxon>
        <taxon>Rhynchophorus</taxon>
    </lineage>
</organism>
<comment type="caution">
    <text evidence="1">The sequence shown here is derived from an EMBL/GenBank/DDBJ whole genome shotgun (WGS) entry which is preliminary data.</text>
</comment>
<protein>
    <submittedName>
        <fullName evidence="1">Uncharacterized protein</fullName>
    </submittedName>
</protein>
<reference evidence="1" key="1">
    <citation type="submission" date="2020-08" db="EMBL/GenBank/DDBJ databases">
        <title>Genome sequencing and assembly of the red palm weevil Rhynchophorus ferrugineus.</title>
        <authorList>
            <person name="Dias G.B."/>
            <person name="Bergman C.M."/>
            <person name="Manee M."/>
        </authorList>
    </citation>
    <scope>NUCLEOTIDE SEQUENCE</scope>
    <source>
        <strain evidence="1">AA-2017</strain>
        <tissue evidence="1">Whole larva</tissue>
    </source>
</reference>
<sequence>MRFVSVTTALRPNNIRSLLASRSQFVRRLELELDFFPSNQRIIHANGSVLCPIRPGGRGATWEGCVATTEISAGSRKRFSAPESARLCPRYCVGRILY</sequence>
<dbReference type="Proteomes" id="UP000625711">
    <property type="component" value="Unassembled WGS sequence"/>
</dbReference>
<name>A0A834IMI9_RHYFE</name>
<proteinExistence type="predicted"/>
<evidence type="ECO:0000313" key="2">
    <source>
        <dbReference type="Proteomes" id="UP000625711"/>
    </source>
</evidence>
<keyword evidence="2" id="KW-1185">Reference proteome</keyword>